<protein>
    <submittedName>
        <fullName evidence="1">Uncharacterized protein</fullName>
    </submittedName>
</protein>
<accession>A0A2P2NTL0</accession>
<proteinExistence type="predicted"/>
<name>A0A2P2NTL0_RHIMU</name>
<dbReference type="EMBL" id="GGEC01065306">
    <property type="protein sequence ID" value="MBX45790.1"/>
    <property type="molecule type" value="Transcribed_RNA"/>
</dbReference>
<sequence>MSDQTFQKKL</sequence>
<reference evidence="1" key="1">
    <citation type="submission" date="2018-02" db="EMBL/GenBank/DDBJ databases">
        <title>Rhizophora mucronata_Transcriptome.</title>
        <authorList>
            <person name="Meera S.P."/>
            <person name="Sreeshan A."/>
            <person name="Augustine A."/>
        </authorList>
    </citation>
    <scope>NUCLEOTIDE SEQUENCE</scope>
    <source>
        <tissue evidence="1">Leaf</tissue>
    </source>
</reference>
<organism evidence="1">
    <name type="scientific">Rhizophora mucronata</name>
    <name type="common">Asiatic mangrove</name>
    <dbReference type="NCBI Taxonomy" id="61149"/>
    <lineage>
        <taxon>Eukaryota</taxon>
        <taxon>Viridiplantae</taxon>
        <taxon>Streptophyta</taxon>
        <taxon>Embryophyta</taxon>
        <taxon>Tracheophyta</taxon>
        <taxon>Spermatophyta</taxon>
        <taxon>Magnoliopsida</taxon>
        <taxon>eudicotyledons</taxon>
        <taxon>Gunneridae</taxon>
        <taxon>Pentapetalae</taxon>
        <taxon>rosids</taxon>
        <taxon>fabids</taxon>
        <taxon>Malpighiales</taxon>
        <taxon>Rhizophoraceae</taxon>
        <taxon>Rhizophora</taxon>
    </lineage>
</organism>
<evidence type="ECO:0000313" key="1">
    <source>
        <dbReference type="EMBL" id="MBX45790.1"/>
    </source>
</evidence>